<dbReference type="SUPFAM" id="SSF50729">
    <property type="entry name" value="PH domain-like"/>
    <property type="match status" value="1"/>
</dbReference>
<dbReference type="PROSITE" id="PS51064">
    <property type="entry name" value="IRS_PTB"/>
    <property type="match status" value="1"/>
</dbReference>
<dbReference type="PANTHER" id="PTHR21258:SF62">
    <property type="entry name" value="INSULIN RECEPTOR SUBSTRATE 1"/>
    <property type="match status" value="1"/>
</dbReference>
<proteinExistence type="predicted"/>
<dbReference type="PANTHER" id="PTHR21258">
    <property type="entry name" value="DOCKING PROTEIN RELATED"/>
    <property type="match status" value="1"/>
</dbReference>
<organism evidence="2 3">
    <name type="scientific">Syphacia muris</name>
    <dbReference type="NCBI Taxonomy" id="451379"/>
    <lineage>
        <taxon>Eukaryota</taxon>
        <taxon>Metazoa</taxon>
        <taxon>Ecdysozoa</taxon>
        <taxon>Nematoda</taxon>
        <taxon>Chromadorea</taxon>
        <taxon>Rhabditida</taxon>
        <taxon>Spirurina</taxon>
        <taxon>Oxyuridomorpha</taxon>
        <taxon>Oxyuroidea</taxon>
        <taxon>Oxyuridae</taxon>
        <taxon>Syphacia</taxon>
    </lineage>
</organism>
<accession>A0A0N5AZG3</accession>
<dbReference type="WBParaSite" id="SMUV_0001038801-mRNA-1">
    <property type="protein sequence ID" value="SMUV_0001038801-mRNA-1"/>
    <property type="gene ID" value="SMUV_0001038801"/>
</dbReference>
<dbReference type="GO" id="GO:0007169">
    <property type="term" value="P:cell surface receptor protein tyrosine kinase signaling pathway"/>
    <property type="evidence" value="ECO:0007669"/>
    <property type="project" value="TreeGrafter"/>
</dbReference>
<sequence>MLTVIDDCSKSPTVQPQGFIPSPLTSAIVIICVCDLDFHADGTEIKYCYRKFPIDSAQDGGKEYLKSVKNSTVGNTVLDEPDSFFVYVKKKHKYVAGVLKVTNKEILFFHDVNNVECWPFQYLRRYGFTSGGVFFFESGRRCSTGEGLHTFQTCQSGTIFQLLQSRIQNSAIANLTSNDSAGQSIVDNIRNACLYRNNRAAASSHIHLLQRYFSEGINGTDEVYRTLHRHFYRNCNSNVQPENKQQDAFESNQERSELLTSVAFKNKSNDDFVSLGSANQHSYANSNVGFSLLSRSQDDVNVPEFDEPNGYMSETENPSSLSKFNYLISEHCFLGRYVNVCELTISPHRAREGTAAAPTLDYSCMNVPQPALLMKGSRPLITEASTSHTTCPVNAVDYSEVDLEKTHAAEIAMKAQKLENF</sequence>
<feature type="domain" description="IRS-type PTB" evidence="1">
    <location>
        <begin position="74"/>
        <end position="177"/>
    </location>
</feature>
<dbReference type="SMART" id="SM00310">
    <property type="entry name" value="PTBI"/>
    <property type="match status" value="1"/>
</dbReference>
<dbReference type="GO" id="GO:0005737">
    <property type="term" value="C:cytoplasm"/>
    <property type="evidence" value="ECO:0007669"/>
    <property type="project" value="TreeGrafter"/>
</dbReference>
<dbReference type="InterPro" id="IPR011993">
    <property type="entry name" value="PH-like_dom_sf"/>
</dbReference>
<reference evidence="3" key="1">
    <citation type="submission" date="2017-02" db="UniProtKB">
        <authorList>
            <consortium name="WormBaseParasite"/>
        </authorList>
    </citation>
    <scope>IDENTIFICATION</scope>
</reference>
<dbReference type="InterPro" id="IPR002404">
    <property type="entry name" value="IRS_PTB"/>
</dbReference>
<evidence type="ECO:0000313" key="3">
    <source>
        <dbReference type="WBParaSite" id="SMUV_0001038801-mRNA-1"/>
    </source>
</evidence>
<dbReference type="AlphaFoldDB" id="A0A0N5AZG3"/>
<dbReference type="STRING" id="451379.A0A0N5AZG3"/>
<dbReference type="Gene3D" id="2.30.29.30">
    <property type="entry name" value="Pleckstrin-homology domain (PH domain)/Phosphotyrosine-binding domain (PTB)"/>
    <property type="match status" value="1"/>
</dbReference>
<dbReference type="SMART" id="SM01244">
    <property type="entry name" value="IRS"/>
    <property type="match status" value="1"/>
</dbReference>
<dbReference type="InterPro" id="IPR050996">
    <property type="entry name" value="Docking_Protein_DOK"/>
</dbReference>
<evidence type="ECO:0000259" key="1">
    <source>
        <dbReference type="PROSITE" id="PS51064"/>
    </source>
</evidence>
<dbReference type="Proteomes" id="UP000046393">
    <property type="component" value="Unplaced"/>
</dbReference>
<evidence type="ECO:0000313" key="2">
    <source>
        <dbReference type="Proteomes" id="UP000046393"/>
    </source>
</evidence>
<keyword evidence="2" id="KW-1185">Reference proteome</keyword>
<protein>
    <submittedName>
        <fullName evidence="3">IRS-type PTB domain-containing protein</fullName>
    </submittedName>
</protein>
<dbReference type="Pfam" id="PF02174">
    <property type="entry name" value="IRS"/>
    <property type="match status" value="1"/>
</dbReference>
<name>A0A0N5AZG3_9BILA</name>